<comment type="function">
    <text evidence="12">Catalyzes the hydrolytic deamination of cytosine to uracil or 5-methylcytosine to thymine. Is involved in the pyrimidine salvage pathway, which allows the cell to utilize cytosine for pyrimidine nucleotide synthesis.</text>
</comment>
<evidence type="ECO:0000256" key="12">
    <source>
        <dbReference type="ARBA" id="ARBA00056232"/>
    </source>
</evidence>
<keyword evidence="10" id="KW-0539">Nucleus</keyword>
<keyword evidence="6" id="KW-0963">Cytoplasm</keyword>
<dbReference type="GO" id="GO:0008655">
    <property type="term" value="P:pyrimidine-containing compound salvage"/>
    <property type="evidence" value="ECO:0007669"/>
    <property type="project" value="TreeGrafter"/>
</dbReference>
<comment type="caution">
    <text evidence="18">The sequence shown here is derived from an EMBL/GenBank/DDBJ whole genome shotgun (WGS) entry which is preliminary data.</text>
</comment>
<dbReference type="InterPro" id="IPR002125">
    <property type="entry name" value="CMP_dCMP_dom"/>
</dbReference>
<evidence type="ECO:0000256" key="1">
    <source>
        <dbReference type="ARBA" id="ARBA00001947"/>
    </source>
</evidence>
<comment type="similarity">
    <text evidence="4">Belongs to the cytidine and deoxycytidylate deaminase family.</text>
</comment>
<dbReference type="CDD" id="cd01285">
    <property type="entry name" value="nucleoside_deaminase"/>
    <property type="match status" value="1"/>
</dbReference>
<organism evidence="18 19">
    <name type="scientific">Pyrrhoderma noxium</name>
    <dbReference type="NCBI Taxonomy" id="2282107"/>
    <lineage>
        <taxon>Eukaryota</taxon>
        <taxon>Fungi</taxon>
        <taxon>Dikarya</taxon>
        <taxon>Basidiomycota</taxon>
        <taxon>Agaricomycotina</taxon>
        <taxon>Agaricomycetes</taxon>
        <taxon>Hymenochaetales</taxon>
        <taxon>Hymenochaetaceae</taxon>
        <taxon>Pyrrhoderma</taxon>
    </lineage>
</organism>
<dbReference type="PROSITE" id="PS00903">
    <property type="entry name" value="CYT_DCMP_DEAMINASES_1"/>
    <property type="match status" value="1"/>
</dbReference>
<evidence type="ECO:0000256" key="16">
    <source>
        <dbReference type="ARBA" id="ARBA00084039"/>
    </source>
</evidence>
<sequence>MSTQPEFDDVLGLQAAIDQAKKSASEGGVPIGGALVARVNGELKVLAASHNQRIQKGSAILHGETAALEKAGRLKANVYRNSTMYTTLSPCDMCTGAILLYNIPRVVIGENTTFLGGEELLKSRGVEVIVVDNKECKAMMDKFISEHPEEWNEDIGEP</sequence>
<dbReference type="InterPro" id="IPR016193">
    <property type="entry name" value="Cytidine_deaminase-like"/>
</dbReference>
<keyword evidence="19" id="KW-1185">Reference proteome</keyword>
<dbReference type="GO" id="GO:0004131">
    <property type="term" value="F:cytosine deaminase activity"/>
    <property type="evidence" value="ECO:0007669"/>
    <property type="project" value="UniProtKB-EC"/>
</dbReference>
<dbReference type="PROSITE" id="PS51747">
    <property type="entry name" value="CYT_DCMP_DEAMINASES_2"/>
    <property type="match status" value="1"/>
</dbReference>
<protein>
    <recommendedName>
        <fullName evidence="15">Cytosine deaminase</fullName>
        <ecNumber evidence="14">3.5.4.1</ecNumber>
    </recommendedName>
    <alternativeName>
        <fullName evidence="16">Cytosine aminohydrolase</fullName>
    </alternativeName>
</protein>
<dbReference type="FunFam" id="3.40.140.10:FF:000016">
    <property type="entry name" value="Cytosine deaminase"/>
    <property type="match status" value="1"/>
</dbReference>
<evidence type="ECO:0000256" key="6">
    <source>
        <dbReference type="ARBA" id="ARBA00022490"/>
    </source>
</evidence>
<dbReference type="EC" id="3.5.4.1" evidence="14"/>
<keyword evidence="9" id="KW-0862">Zinc</keyword>
<evidence type="ECO:0000259" key="17">
    <source>
        <dbReference type="PROSITE" id="PS51747"/>
    </source>
</evidence>
<evidence type="ECO:0000256" key="14">
    <source>
        <dbReference type="ARBA" id="ARBA00066550"/>
    </source>
</evidence>
<dbReference type="Pfam" id="PF00383">
    <property type="entry name" value="dCMP_cyt_deam_1"/>
    <property type="match status" value="1"/>
</dbReference>
<evidence type="ECO:0000256" key="10">
    <source>
        <dbReference type="ARBA" id="ARBA00023242"/>
    </source>
</evidence>
<evidence type="ECO:0000256" key="2">
    <source>
        <dbReference type="ARBA" id="ARBA00004123"/>
    </source>
</evidence>
<evidence type="ECO:0000256" key="7">
    <source>
        <dbReference type="ARBA" id="ARBA00022723"/>
    </source>
</evidence>
<evidence type="ECO:0000313" key="19">
    <source>
        <dbReference type="Proteomes" id="UP000217199"/>
    </source>
</evidence>
<dbReference type="AlphaFoldDB" id="A0A286UKS0"/>
<dbReference type="InterPro" id="IPR016192">
    <property type="entry name" value="APOBEC/CMP_deaminase_Zn-bd"/>
</dbReference>
<evidence type="ECO:0000256" key="3">
    <source>
        <dbReference type="ARBA" id="ARBA00004496"/>
    </source>
</evidence>
<accession>A0A286UKS0</accession>
<evidence type="ECO:0000256" key="8">
    <source>
        <dbReference type="ARBA" id="ARBA00022801"/>
    </source>
</evidence>
<evidence type="ECO:0000256" key="11">
    <source>
        <dbReference type="ARBA" id="ARBA00050113"/>
    </source>
</evidence>
<proteinExistence type="inferred from homology"/>
<dbReference type="SUPFAM" id="SSF53927">
    <property type="entry name" value="Cytidine deaminase-like"/>
    <property type="match status" value="1"/>
</dbReference>
<evidence type="ECO:0000313" key="18">
    <source>
        <dbReference type="EMBL" id="PAV20207.1"/>
    </source>
</evidence>
<dbReference type="GO" id="GO:0008835">
    <property type="term" value="F:diaminohydroxyphosphoribosylaminopyrimidine deaminase activity"/>
    <property type="evidence" value="ECO:0007669"/>
    <property type="project" value="TreeGrafter"/>
</dbReference>
<keyword evidence="7" id="KW-0479">Metal-binding</keyword>
<evidence type="ECO:0000256" key="9">
    <source>
        <dbReference type="ARBA" id="ARBA00022833"/>
    </source>
</evidence>
<comment type="subunit">
    <text evidence="5">Homodimer.</text>
</comment>
<evidence type="ECO:0000256" key="15">
    <source>
        <dbReference type="ARBA" id="ARBA00074321"/>
    </source>
</evidence>
<reference evidence="18 19" key="1">
    <citation type="journal article" date="2017" name="Mol. Ecol.">
        <title>Comparative and population genomic landscape of Phellinus noxius: A hypervariable fungus causing root rot in trees.</title>
        <authorList>
            <person name="Chung C.L."/>
            <person name="Lee T.J."/>
            <person name="Akiba M."/>
            <person name="Lee H.H."/>
            <person name="Kuo T.H."/>
            <person name="Liu D."/>
            <person name="Ke H.M."/>
            <person name="Yokoi T."/>
            <person name="Roa M.B."/>
            <person name="Lu M.J."/>
            <person name="Chang Y.Y."/>
            <person name="Ann P.J."/>
            <person name="Tsai J.N."/>
            <person name="Chen C.Y."/>
            <person name="Tzean S.S."/>
            <person name="Ota Y."/>
            <person name="Hattori T."/>
            <person name="Sahashi N."/>
            <person name="Liou R.F."/>
            <person name="Kikuchi T."/>
            <person name="Tsai I.J."/>
        </authorList>
    </citation>
    <scope>NUCLEOTIDE SEQUENCE [LARGE SCALE GENOMIC DNA]</scope>
    <source>
        <strain evidence="18 19">FFPRI411160</strain>
    </source>
</reference>
<dbReference type="GO" id="GO:0008270">
    <property type="term" value="F:zinc ion binding"/>
    <property type="evidence" value="ECO:0007669"/>
    <property type="project" value="InterPro"/>
</dbReference>
<comment type="subcellular location">
    <subcellularLocation>
        <location evidence="3">Cytoplasm</location>
    </subcellularLocation>
    <subcellularLocation>
        <location evidence="2">Nucleus</location>
    </subcellularLocation>
</comment>
<dbReference type="PANTHER" id="PTHR11079">
    <property type="entry name" value="CYTOSINE DEAMINASE FAMILY MEMBER"/>
    <property type="match status" value="1"/>
</dbReference>
<gene>
    <name evidence="18" type="ORF">PNOK_0514100</name>
</gene>
<comment type="catalytic activity">
    <reaction evidence="11">
        <text>cytosine + H2O + H(+) = uracil + NH4(+)</text>
        <dbReference type="Rhea" id="RHEA:20605"/>
        <dbReference type="ChEBI" id="CHEBI:15377"/>
        <dbReference type="ChEBI" id="CHEBI:15378"/>
        <dbReference type="ChEBI" id="CHEBI:16040"/>
        <dbReference type="ChEBI" id="CHEBI:17568"/>
        <dbReference type="ChEBI" id="CHEBI:28938"/>
        <dbReference type="EC" id="3.5.4.1"/>
    </reaction>
</comment>
<dbReference type="Gene3D" id="3.40.140.10">
    <property type="entry name" value="Cytidine Deaminase, domain 2"/>
    <property type="match status" value="1"/>
</dbReference>
<dbReference type="GO" id="GO:0005737">
    <property type="term" value="C:cytoplasm"/>
    <property type="evidence" value="ECO:0007669"/>
    <property type="project" value="UniProtKB-SubCell"/>
</dbReference>
<dbReference type="InParanoid" id="A0A286UKS0"/>
<dbReference type="OrthoDB" id="408702at2759"/>
<evidence type="ECO:0000256" key="13">
    <source>
        <dbReference type="ARBA" id="ARBA00060700"/>
    </source>
</evidence>
<evidence type="ECO:0000256" key="4">
    <source>
        <dbReference type="ARBA" id="ARBA00006576"/>
    </source>
</evidence>
<dbReference type="GO" id="GO:0046087">
    <property type="term" value="P:cytidine metabolic process"/>
    <property type="evidence" value="ECO:0007669"/>
    <property type="project" value="TreeGrafter"/>
</dbReference>
<evidence type="ECO:0000256" key="5">
    <source>
        <dbReference type="ARBA" id="ARBA00011738"/>
    </source>
</evidence>
<dbReference type="STRING" id="2282107.A0A286UKS0"/>
<name>A0A286UKS0_9AGAM</name>
<comment type="pathway">
    <text evidence="13">Pyrimidine metabolism; UMP biosynthesis via salvage pathway; uracil from cytosine: step 1/1.</text>
</comment>
<dbReference type="Proteomes" id="UP000217199">
    <property type="component" value="Unassembled WGS sequence"/>
</dbReference>
<feature type="domain" description="CMP/dCMP-type deaminase" evidence="17">
    <location>
        <begin position="7"/>
        <end position="128"/>
    </location>
</feature>
<keyword evidence="8" id="KW-0378">Hydrolase</keyword>
<comment type="cofactor">
    <cofactor evidence="1">
        <name>Zn(2+)</name>
        <dbReference type="ChEBI" id="CHEBI:29105"/>
    </cofactor>
</comment>
<dbReference type="EMBL" id="NBII01000004">
    <property type="protein sequence ID" value="PAV20207.1"/>
    <property type="molecule type" value="Genomic_DNA"/>
</dbReference>
<dbReference type="PANTHER" id="PTHR11079:SF190">
    <property type="entry name" value="CYTOSINE DEAMINASE"/>
    <property type="match status" value="1"/>
</dbReference>
<dbReference type="GO" id="GO:0005634">
    <property type="term" value="C:nucleus"/>
    <property type="evidence" value="ECO:0007669"/>
    <property type="project" value="UniProtKB-SubCell"/>
</dbReference>
<dbReference type="GO" id="GO:0019858">
    <property type="term" value="P:cytosine metabolic process"/>
    <property type="evidence" value="ECO:0007669"/>
    <property type="project" value="UniProtKB-ARBA"/>
</dbReference>